<name>A0A922LEN1_SCHHA</name>
<comment type="caution">
    <text evidence="2">The sequence shown here is derived from an EMBL/GenBank/DDBJ whole genome shotgun (WGS) entry which is preliminary data.</text>
</comment>
<feature type="transmembrane region" description="Helical" evidence="1">
    <location>
        <begin position="125"/>
        <end position="145"/>
    </location>
</feature>
<sequence>MTIKTILSKYPLTLIIIIIYRLLILSSLIIITVIGYQYFYPNENVDFVKLVSLFKSLTVITLGLSIVYFLTATLFQWLKWDKIHSYFYVLVLTYSWVALWMYLLVMVLHPGILTCNPELKKLPLWFNYMCNLVVPVAIMIDAFLWKPKPVRFLVSIFICGLLVFVYNIFVEVQINKLQYSMYPALDNMHISCRLLVYYVAWICVFILTFLSYMFIRLLNRGNNIQTIVELYRRNKPKF</sequence>
<reference evidence="2" key="3">
    <citation type="submission" date="2021-06" db="EMBL/GenBank/DDBJ databases">
        <title>Chromosome-level genome assembly for S. haematobium.</title>
        <authorList>
            <person name="Stroehlein A.J."/>
        </authorList>
    </citation>
    <scope>NUCLEOTIDE SEQUENCE</scope>
</reference>
<keyword evidence="1" id="KW-0812">Transmembrane</keyword>
<feature type="transmembrane region" description="Helical" evidence="1">
    <location>
        <begin position="12"/>
        <end position="39"/>
    </location>
</feature>
<keyword evidence="1" id="KW-1133">Transmembrane helix</keyword>
<dbReference type="EMBL" id="AMPZ03000007">
    <property type="protein sequence ID" value="KAH9580245.1"/>
    <property type="molecule type" value="Genomic_DNA"/>
</dbReference>
<accession>A0A922LEN1</accession>
<feature type="transmembrane region" description="Helical" evidence="1">
    <location>
        <begin position="152"/>
        <end position="174"/>
    </location>
</feature>
<reference evidence="2" key="1">
    <citation type="journal article" date="2012" name="Nat. Genet.">
        <title>Whole-genome sequence of Schistosoma haematobium.</title>
        <authorList>
            <person name="Young N.D."/>
            <person name="Jex A.R."/>
            <person name="Li B."/>
            <person name="Liu S."/>
            <person name="Yang L."/>
            <person name="Xiong Z."/>
            <person name="Li Y."/>
            <person name="Cantacessi C."/>
            <person name="Hall R.S."/>
            <person name="Xu X."/>
            <person name="Chen F."/>
            <person name="Wu X."/>
            <person name="Zerlotini A."/>
            <person name="Oliveira G."/>
            <person name="Hofmann A."/>
            <person name="Zhang G."/>
            <person name="Fang X."/>
            <person name="Kang Y."/>
            <person name="Campbell B.E."/>
            <person name="Loukas A."/>
            <person name="Ranganathan S."/>
            <person name="Rollinson D."/>
            <person name="Rinaldi G."/>
            <person name="Brindley P.J."/>
            <person name="Yang H."/>
            <person name="Wang J."/>
            <person name="Wang J."/>
            <person name="Gasser R.B."/>
        </authorList>
    </citation>
    <scope>NUCLEOTIDE SEQUENCE</scope>
</reference>
<organism evidence="2 3">
    <name type="scientific">Schistosoma haematobium</name>
    <name type="common">Blood fluke</name>
    <dbReference type="NCBI Taxonomy" id="6185"/>
    <lineage>
        <taxon>Eukaryota</taxon>
        <taxon>Metazoa</taxon>
        <taxon>Spiralia</taxon>
        <taxon>Lophotrochozoa</taxon>
        <taxon>Platyhelminthes</taxon>
        <taxon>Trematoda</taxon>
        <taxon>Digenea</taxon>
        <taxon>Strigeidida</taxon>
        <taxon>Schistosomatoidea</taxon>
        <taxon>Schistosomatidae</taxon>
        <taxon>Schistosoma</taxon>
    </lineage>
</organism>
<reference evidence="2" key="2">
    <citation type="journal article" date="2019" name="Gigascience">
        <title>High-quality Schistosoma haematobium genome achieved by single-molecule and long-range sequencing.</title>
        <authorList>
            <person name="Stroehlein A.J."/>
            <person name="Korhonen P.K."/>
            <person name="Chong T.M."/>
            <person name="Lim Y.L."/>
            <person name="Chan K.G."/>
            <person name="Webster B."/>
            <person name="Rollinson D."/>
            <person name="Brindley P.J."/>
            <person name="Gasser R.B."/>
            <person name="Young N.D."/>
        </authorList>
    </citation>
    <scope>NUCLEOTIDE SEQUENCE</scope>
</reference>
<proteinExistence type="predicted"/>
<keyword evidence="3" id="KW-1185">Reference proteome</keyword>
<evidence type="ECO:0000256" key="1">
    <source>
        <dbReference type="SAM" id="Phobius"/>
    </source>
</evidence>
<dbReference type="KEGG" id="shx:MS3_00008949"/>
<dbReference type="AlphaFoldDB" id="A0A922LEN1"/>
<dbReference type="CTD" id="75577904"/>
<reference evidence="2" key="4">
    <citation type="journal article" date="2022" name="PLoS Pathog.">
        <title>Chromosome-level genome of Schistosoma haematobium underpins genome-wide explorations of molecular variation.</title>
        <authorList>
            <person name="Stroehlein A.J."/>
            <person name="Korhonen P.K."/>
            <person name="Lee V.V."/>
            <person name="Ralph S.A."/>
            <person name="Mentink-Kane M."/>
            <person name="You H."/>
            <person name="McManus D.P."/>
            <person name="Tchuente L.T."/>
            <person name="Stothard J.R."/>
            <person name="Kaur P."/>
            <person name="Dudchenko O."/>
            <person name="Aiden E.L."/>
            <person name="Yang B."/>
            <person name="Yang H."/>
            <person name="Emery A.M."/>
            <person name="Webster B.L."/>
            <person name="Brindley P.J."/>
            <person name="Rollinson D."/>
            <person name="Chang B.C.H."/>
            <person name="Gasser R.B."/>
            <person name="Young N.D."/>
        </authorList>
    </citation>
    <scope>NUCLEOTIDE SEQUENCE</scope>
</reference>
<dbReference type="GeneID" id="75577904"/>
<evidence type="ECO:0000313" key="2">
    <source>
        <dbReference type="EMBL" id="KAH9580245.1"/>
    </source>
</evidence>
<dbReference type="RefSeq" id="XP_051064671.1">
    <property type="nucleotide sequence ID" value="XM_051217290.1"/>
</dbReference>
<evidence type="ECO:0000313" key="3">
    <source>
        <dbReference type="Proteomes" id="UP000471633"/>
    </source>
</evidence>
<feature type="transmembrane region" description="Helical" evidence="1">
    <location>
        <begin position="194"/>
        <end position="215"/>
    </location>
</feature>
<gene>
    <name evidence="2" type="ORF">MS3_00008949</name>
</gene>
<feature type="transmembrane region" description="Helical" evidence="1">
    <location>
        <begin position="85"/>
        <end position="105"/>
    </location>
</feature>
<protein>
    <submittedName>
        <fullName evidence="2">Uncharacterized protein</fullName>
    </submittedName>
</protein>
<feature type="transmembrane region" description="Helical" evidence="1">
    <location>
        <begin position="59"/>
        <end position="78"/>
    </location>
</feature>
<keyword evidence="1" id="KW-0472">Membrane</keyword>
<dbReference type="Proteomes" id="UP000471633">
    <property type="component" value="Unassembled WGS sequence"/>
</dbReference>